<keyword evidence="3" id="KW-1185">Reference proteome</keyword>
<reference evidence="2 3" key="1">
    <citation type="journal article" date="2012" name="PLoS Pathog.">
        <title>Diverse lifestyles and strategies of plant pathogenesis encoded in the genomes of eighteen Dothideomycetes fungi.</title>
        <authorList>
            <person name="Ohm R.A."/>
            <person name="Feau N."/>
            <person name="Henrissat B."/>
            <person name="Schoch C.L."/>
            <person name="Horwitz B.A."/>
            <person name="Barry K.W."/>
            <person name="Condon B.J."/>
            <person name="Copeland A.C."/>
            <person name="Dhillon B."/>
            <person name="Glaser F."/>
            <person name="Hesse C.N."/>
            <person name="Kosti I."/>
            <person name="LaButti K."/>
            <person name="Lindquist E.A."/>
            <person name="Lucas S."/>
            <person name="Salamov A.A."/>
            <person name="Bradshaw R.E."/>
            <person name="Ciuffetti L."/>
            <person name="Hamelin R.C."/>
            <person name="Kema G.H.J."/>
            <person name="Lawrence C."/>
            <person name="Scott J.A."/>
            <person name="Spatafora J.W."/>
            <person name="Turgeon B.G."/>
            <person name="de Wit P.J.G.M."/>
            <person name="Zhong S."/>
            <person name="Goodwin S.B."/>
            <person name="Grigoriev I.V."/>
        </authorList>
    </citation>
    <scope>NUCLEOTIDE SEQUENCE [LARGE SCALE GENOMIC DNA]</scope>
    <source>
        <strain evidence="2 3">SO2202</strain>
    </source>
</reference>
<accession>N1QGX9</accession>
<feature type="compositionally biased region" description="Basic and acidic residues" evidence="1">
    <location>
        <begin position="288"/>
        <end position="317"/>
    </location>
</feature>
<feature type="region of interest" description="Disordered" evidence="1">
    <location>
        <begin position="1"/>
        <end position="36"/>
    </location>
</feature>
<feature type="region of interest" description="Disordered" evidence="1">
    <location>
        <begin position="269"/>
        <end position="321"/>
    </location>
</feature>
<sequence length="560" mass="61147">MDAGSTGYQRPRHGHSASYGGGGPPPAKKVRGNPIITRYPPPPGYVPPVQQLPTPPYGQSPVWSGQSYTQPTYLPNQQTGYSTPQTYAQAPPSHLPGYHDYAPHVAWQAPAQAMVPDRRYSVPTVPNSDLDGNGDLLSPQDLNVNDNALEHEFDEECYYARHPEQIIASLSLGIIEHKAPLPSRSALPCTFREAELEALAPRAVSAPHREGVSALCVDEEALLSVRQTDAWHDLKSSVIFKEFPKTCNKLISISDLLARYKEQFDAEWAAGPRSPTPALTRASTPARPESRASSHSHMMEHDQHEGSVRRSTERPEEFGGQFNAVDDFDAVMSRANRRYASVGRSRAGSMARSRAGSVAHCRAGSINQVRAGSITHSRAGSVAHSRAGSVTHTRHGSVQPHSRRQSSTTNTVRPKMLPAIHDPVQDDILAALGVSGSPKTVYQTPGPAFGPPPTSVVTRHSRESSVSSVHSNHHHIQQPSIAEGSEALGAIKHRVTHIHGANTLQPHDEDREPDEDATPRPQRWQRDSTRKRSYADSQAGAQQSDDDTPKRPKPCQPNHR</sequence>
<dbReference type="EMBL" id="KB456269">
    <property type="protein sequence ID" value="EMF09264.1"/>
    <property type="molecule type" value="Genomic_DNA"/>
</dbReference>
<feature type="compositionally biased region" description="Basic and acidic residues" evidence="1">
    <location>
        <begin position="524"/>
        <end position="534"/>
    </location>
</feature>
<evidence type="ECO:0000313" key="3">
    <source>
        <dbReference type="Proteomes" id="UP000016931"/>
    </source>
</evidence>
<dbReference type="eggNOG" id="ENOG502SEZA">
    <property type="taxonomic scope" value="Eukaryota"/>
</dbReference>
<feature type="region of interest" description="Disordered" evidence="1">
    <location>
        <begin position="501"/>
        <end position="560"/>
    </location>
</feature>
<feature type="region of interest" description="Disordered" evidence="1">
    <location>
        <begin position="439"/>
        <end position="479"/>
    </location>
</feature>
<dbReference type="OrthoDB" id="5431222at2759"/>
<dbReference type="RefSeq" id="XP_016757385.1">
    <property type="nucleotide sequence ID" value="XM_016902726.1"/>
</dbReference>
<proteinExistence type="predicted"/>
<dbReference type="Proteomes" id="UP000016931">
    <property type="component" value="Unassembled WGS sequence"/>
</dbReference>
<evidence type="ECO:0000256" key="1">
    <source>
        <dbReference type="SAM" id="MobiDB-lite"/>
    </source>
</evidence>
<dbReference type="GeneID" id="27899863"/>
<name>N1QGX9_SPHMS</name>
<dbReference type="HOGENOM" id="CLU_544033_0_0_1"/>
<dbReference type="OMA" id="DGAIWPK"/>
<evidence type="ECO:0000313" key="2">
    <source>
        <dbReference type="EMBL" id="EMF09264.1"/>
    </source>
</evidence>
<organism evidence="2 3">
    <name type="scientific">Sphaerulina musiva (strain SO2202)</name>
    <name type="common">Poplar stem canker fungus</name>
    <name type="synonym">Septoria musiva</name>
    <dbReference type="NCBI Taxonomy" id="692275"/>
    <lineage>
        <taxon>Eukaryota</taxon>
        <taxon>Fungi</taxon>
        <taxon>Dikarya</taxon>
        <taxon>Ascomycota</taxon>
        <taxon>Pezizomycotina</taxon>
        <taxon>Dothideomycetes</taxon>
        <taxon>Dothideomycetidae</taxon>
        <taxon>Mycosphaerellales</taxon>
        <taxon>Mycosphaerellaceae</taxon>
        <taxon>Sphaerulina</taxon>
    </lineage>
</organism>
<dbReference type="AlphaFoldDB" id="N1QGX9"/>
<protein>
    <submittedName>
        <fullName evidence="2">Uncharacterized protein</fullName>
    </submittedName>
</protein>
<gene>
    <name evidence="2" type="ORF">SEPMUDRAFT_135708</name>
</gene>
<dbReference type="STRING" id="692275.N1QGX9"/>
<feature type="region of interest" description="Disordered" evidence="1">
    <location>
        <begin position="377"/>
        <end position="414"/>
    </location>
</feature>